<evidence type="ECO:0000313" key="4">
    <source>
        <dbReference type="Proteomes" id="UP000606008"/>
    </source>
</evidence>
<name>A0ABX0QL75_9BACT</name>
<feature type="transmembrane region" description="Helical" evidence="1">
    <location>
        <begin position="115"/>
        <end position="132"/>
    </location>
</feature>
<evidence type="ECO:0000259" key="2">
    <source>
        <dbReference type="Pfam" id="PF01757"/>
    </source>
</evidence>
<sequence length="388" mass="43606">MLPNISNSPPLSLIGLPDNQYTRTVEIAKQPTFLATSRPHFQLLDGLRGVAAIAVLIFHFMEFAVPDYTKSFIAHGYLAVDFFFCLSGFVIGYAYDSKMTQLSVRDFLTLRLIRLQPLIIIGSILGLISFLVDPYRNFYQLLGFGKTLWMTIASCLMLPYPVLPQRYNNLFHLNPPTWSLLWEYIASLVYALVLVKITNKALWLITIVSALGLIYTVIHFKSLGVGWGAENALGGAARVSFSFSMGLLVFRSGWLIPSRLGTVSCSLILAAIFMVPFRDGLNQVSEPLLVILGFPLLITVAAGSRLSAREQSVCKALGDLSYPLYMIHYPFLWILLSYMEVRKPSFDQLKLIMPLMGIGLIGLAYLVVHYVDKPLRNYLNRRYVNRAD</sequence>
<keyword evidence="1" id="KW-1133">Transmembrane helix</keyword>
<keyword evidence="3" id="KW-0808">Transferase</keyword>
<protein>
    <submittedName>
        <fullName evidence="3">Acyltransferase</fullName>
    </submittedName>
</protein>
<evidence type="ECO:0000313" key="3">
    <source>
        <dbReference type="EMBL" id="NID12897.1"/>
    </source>
</evidence>
<dbReference type="Proteomes" id="UP000606008">
    <property type="component" value="Unassembled WGS sequence"/>
</dbReference>
<dbReference type="InterPro" id="IPR002656">
    <property type="entry name" value="Acyl_transf_3_dom"/>
</dbReference>
<accession>A0ABX0QL75</accession>
<keyword evidence="4" id="KW-1185">Reference proteome</keyword>
<evidence type="ECO:0000256" key="1">
    <source>
        <dbReference type="SAM" id="Phobius"/>
    </source>
</evidence>
<organism evidence="3 4">
    <name type="scientific">Fibrivirga algicola</name>
    <dbReference type="NCBI Taxonomy" id="2950420"/>
    <lineage>
        <taxon>Bacteria</taxon>
        <taxon>Pseudomonadati</taxon>
        <taxon>Bacteroidota</taxon>
        <taxon>Cytophagia</taxon>
        <taxon>Cytophagales</taxon>
        <taxon>Spirosomataceae</taxon>
        <taxon>Fibrivirga</taxon>
    </lineage>
</organism>
<feature type="transmembrane region" description="Helical" evidence="1">
    <location>
        <begin position="289"/>
        <end position="308"/>
    </location>
</feature>
<feature type="domain" description="Acyltransferase 3" evidence="2">
    <location>
        <begin position="44"/>
        <end position="355"/>
    </location>
</feature>
<feature type="transmembrane region" description="Helical" evidence="1">
    <location>
        <begin position="175"/>
        <end position="195"/>
    </location>
</feature>
<keyword evidence="1" id="KW-0812">Transmembrane</keyword>
<reference evidence="3" key="1">
    <citation type="submission" date="2024-05" db="EMBL/GenBank/DDBJ databases">
        <authorList>
            <person name="Jung D.-H."/>
        </authorList>
    </citation>
    <scope>NUCLEOTIDE SEQUENCE</scope>
    <source>
        <strain evidence="3">JA-25</strain>
    </source>
</reference>
<feature type="transmembrane region" description="Helical" evidence="1">
    <location>
        <begin position="232"/>
        <end position="250"/>
    </location>
</feature>
<dbReference type="GO" id="GO:0016746">
    <property type="term" value="F:acyltransferase activity"/>
    <property type="evidence" value="ECO:0007669"/>
    <property type="project" value="UniProtKB-KW"/>
</dbReference>
<gene>
    <name evidence="3" type="ORF">F7231_22185</name>
</gene>
<feature type="transmembrane region" description="Helical" evidence="1">
    <location>
        <begin position="77"/>
        <end position="95"/>
    </location>
</feature>
<feature type="transmembrane region" description="Helical" evidence="1">
    <location>
        <begin position="257"/>
        <end position="277"/>
    </location>
</feature>
<feature type="transmembrane region" description="Helical" evidence="1">
    <location>
        <begin position="46"/>
        <end position="65"/>
    </location>
</feature>
<dbReference type="EMBL" id="WAEL01000009">
    <property type="protein sequence ID" value="NID12897.1"/>
    <property type="molecule type" value="Genomic_DNA"/>
</dbReference>
<feature type="transmembrane region" description="Helical" evidence="1">
    <location>
        <begin position="144"/>
        <end position="163"/>
    </location>
</feature>
<feature type="transmembrane region" description="Helical" evidence="1">
    <location>
        <begin position="202"/>
        <end position="220"/>
    </location>
</feature>
<comment type="caution">
    <text evidence="3">The sequence shown here is derived from an EMBL/GenBank/DDBJ whole genome shotgun (WGS) entry which is preliminary data.</text>
</comment>
<keyword evidence="3" id="KW-0012">Acyltransferase</keyword>
<feature type="transmembrane region" description="Helical" evidence="1">
    <location>
        <begin position="351"/>
        <end position="371"/>
    </location>
</feature>
<proteinExistence type="predicted"/>
<dbReference type="PANTHER" id="PTHR23028">
    <property type="entry name" value="ACETYLTRANSFERASE"/>
    <property type="match status" value="1"/>
</dbReference>
<dbReference type="PANTHER" id="PTHR23028:SF134">
    <property type="entry name" value="PUTATIVE (AFU_ORTHOLOGUE AFUA_4G08520)-RELATED"/>
    <property type="match status" value="1"/>
</dbReference>
<dbReference type="Pfam" id="PF01757">
    <property type="entry name" value="Acyl_transf_3"/>
    <property type="match status" value="1"/>
</dbReference>
<dbReference type="InterPro" id="IPR050879">
    <property type="entry name" value="Acyltransferase_3"/>
</dbReference>
<feature type="transmembrane region" description="Helical" evidence="1">
    <location>
        <begin position="320"/>
        <end position="339"/>
    </location>
</feature>
<keyword evidence="1" id="KW-0472">Membrane</keyword>